<dbReference type="PANTHER" id="PTHR31142:SF3">
    <property type="entry name" value="THH1_TOM1_TOM3 DOMAIN-CONTAINING PROTEIN"/>
    <property type="match status" value="1"/>
</dbReference>
<evidence type="ECO:0000259" key="8">
    <source>
        <dbReference type="Pfam" id="PF06454"/>
    </source>
</evidence>
<name>A0A830HX26_9CHLO</name>
<feature type="transmembrane region" description="Helical" evidence="7">
    <location>
        <begin position="188"/>
        <end position="209"/>
    </location>
</feature>
<reference evidence="9" key="1">
    <citation type="submission" date="2020-10" db="EMBL/GenBank/DDBJ databases">
        <title>Unveiling of a novel bifunctional photoreceptor, Dualchrome1, isolated from a cosmopolitan green alga.</title>
        <authorList>
            <person name="Suzuki S."/>
            <person name="Kawachi M."/>
        </authorList>
    </citation>
    <scope>NUCLEOTIDE SEQUENCE</scope>
    <source>
        <strain evidence="9">NIES 2893</strain>
    </source>
</reference>
<proteinExistence type="inferred from homology"/>
<dbReference type="Pfam" id="PF06454">
    <property type="entry name" value="THH1_TOM1-3_dom"/>
    <property type="match status" value="1"/>
</dbReference>
<feature type="domain" description="THH1/TOM1/TOM3" evidence="8">
    <location>
        <begin position="70"/>
        <end position="345"/>
    </location>
</feature>
<dbReference type="PANTHER" id="PTHR31142">
    <property type="entry name" value="TOBAMOVIRUS MULTIPLICATION PROTEIN 1-LIKE ISOFORM X1"/>
    <property type="match status" value="1"/>
</dbReference>
<dbReference type="OrthoDB" id="19798at2759"/>
<sequence>MYADALAERPYGAHSYGTHNTDDDGHAIGTSSAWLLGHDNTHTWGGRKSLLMAPFVKKIVDADISPMAACIALASLYGLVTILACIQLVRTHRRLSRGVTKQKVFFVCTGINALVRTTFFTTIAIPSVNVPLFLSYAPHVDFALTVVNNLPGYVFFSTYCLLIVYWAEIVDRVRNPSYSLNVMLHPAFIGANVLVYVVEIAIWILWGVFGDMKHETQWTVAMIRAQMLFFAAVSLAAALGFVFFGGRLVLLLRRVDRVSGGQRGVYNEVLQRRLREVMLLTVICTLSFLVRAALVLFCEIEGQPDDENWPVCERTHIFVLCYYCLSEIVPSTLLLYILRELPRRNDGIAPSPHPSPSASPLPANTTTLVDPAASPAPTERSPLIVK</sequence>
<dbReference type="AlphaFoldDB" id="A0A830HX26"/>
<organism evidence="9 10">
    <name type="scientific">Pycnococcus provasolii</name>
    <dbReference type="NCBI Taxonomy" id="41880"/>
    <lineage>
        <taxon>Eukaryota</taxon>
        <taxon>Viridiplantae</taxon>
        <taxon>Chlorophyta</taxon>
        <taxon>Pseudoscourfieldiophyceae</taxon>
        <taxon>Pseudoscourfieldiales</taxon>
        <taxon>Pycnococcaceae</taxon>
        <taxon>Pycnococcus</taxon>
    </lineage>
</organism>
<feature type="transmembrane region" description="Helical" evidence="7">
    <location>
        <begin position="277"/>
        <end position="297"/>
    </location>
</feature>
<comment type="subcellular location">
    <subcellularLocation>
        <location evidence="1">Endomembrane system</location>
        <topology evidence="1">Multi-pass membrane protein</topology>
    </subcellularLocation>
</comment>
<evidence type="ECO:0000256" key="2">
    <source>
        <dbReference type="ARBA" id="ARBA00006779"/>
    </source>
</evidence>
<feature type="transmembrane region" description="Helical" evidence="7">
    <location>
        <begin position="229"/>
        <end position="250"/>
    </location>
</feature>
<accession>A0A830HX26</accession>
<evidence type="ECO:0000256" key="3">
    <source>
        <dbReference type="ARBA" id="ARBA00022692"/>
    </source>
</evidence>
<feature type="region of interest" description="Disordered" evidence="6">
    <location>
        <begin position="348"/>
        <end position="386"/>
    </location>
</feature>
<feature type="transmembrane region" description="Helical" evidence="7">
    <location>
        <begin position="317"/>
        <end position="338"/>
    </location>
</feature>
<comment type="caution">
    <text evidence="9">The sequence shown here is derived from an EMBL/GenBank/DDBJ whole genome shotgun (WGS) entry which is preliminary data.</text>
</comment>
<dbReference type="EMBL" id="BNJQ01000033">
    <property type="protein sequence ID" value="GHP11283.1"/>
    <property type="molecule type" value="Genomic_DNA"/>
</dbReference>
<evidence type="ECO:0000256" key="7">
    <source>
        <dbReference type="SAM" id="Phobius"/>
    </source>
</evidence>
<evidence type="ECO:0000256" key="1">
    <source>
        <dbReference type="ARBA" id="ARBA00004127"/>
    </source>
</evidence>
<dbReference type="Proteomes" id="UP000660262">
    <property type="component" value="Unassembled WGS sequence"/>
</dbReference>
<feature type="transmembrane region" description="Helical" evidence="7">
    <location>
        <begin position="64"/>
        <end position="84"/>
    </location>
</feature>
<dbReference type="InterPro" id="IPR009457">
    <property type="entry name" value="THH1/TOM1/TOM3_dom"/>
</dbReference>
<comment type="similarity">
    <text evidence="2">Belongs to the plant tobamovirus multiplication TOM1 protein family.</text>
</comment>
<evidence type="ECO:0000256" key="4">
    <source>
        <dbReference type="ARBA" id="ARBA00022989"/>
    </source>
</evidence>
<evidence type="ECO:0000313" key="10">
    <source>
        <dbReference type="Proteomes" id="UP000660262"/>
    </source>
</evidence>
<protein>
    <recommendedName>
        <fullName evidence="8">THH1/TOM1/TOM3 domain-containing protein</fullName>
    </recommendedName>
</protein>
<feature type="transmembrane region" description="Helical" evidence="7">
    <location>
        <begin position="104"/>
        <end position="130"/>
    </location>
</feature>
<keyword evidence="5 7" id="KW-0472">Membrane</keyword>
<dbReference type="GO" id="GO:0012505">
    <property type="term" value="C:endomembrane system"/>
    <property type="evidence" value="ECO:0007669"/>
    <property type="project" value="UniProtKB-SubCell"/>
</dbReference>
<dbReference type="InterPro" id="IPR040226">
    <property type="entry name" value="THH1/TOM1/TOM3"/>
</dbReference>
<evidence type="ECO:0000313" key="9">
    <source>
        <dbReference type="EMBL" id="GHP11283.1"/>
    </source>
</evidence>
<keyword evidence="4 7" id="KW-1133">Transmembrane helix</keyword>
<keyword evidence="3 7" id="KW-0812">Transmembrane</keyword>
<keyword evidence="10" id="KW-1185">Reference proteome</keyword>
<feature type="transmembrane region" description="Helical" evidence="7">
    <location>
        <begin position="150"/>
        <end position="167"/>
    </location>
</feature>
<evidence type="ECO:0000256" key="6">
    <source>
        <dbReference type="SAM" id="MobiDB-lite"/>
    </source>
</evidence>
<gene>
    <name evidence="9" type="ORF">PPROV_001001100</name>
</gene>
<evidence type="ECO:0000256" key="5">
    <source>
        <dbReference type="ARBA" id="ARBA00023136"/>
    </source>
</evidence>